<feature type="domain" description="Peptidase S26" evidence="8">
    <location>
        <begin position="2"/>
        <end position="160"/>
    </location>
</feature>
<dbReference type="PROSITE" id="PS00760">
    <property type="entry name" value="SPASE_I_2"/>
    <property type="match status" value="1"/>
</dbReference>
<dbReference type="GO" id="GO:0005886">
    <property type="term" value="C:plasma membrane"/>
    <property type="evidence" value="ECO:0007669"/>
    <property type="project" value="UniProtKB-SubCell"/>
</dbReference>
<dbReference type="RefSeq" id="WP_133529320.1">
    <property type="nucleotide sequence ID" value="NZ_SNXO01000060.1"/>
</dbReference>
<comment type="catalytic activity">
    <reaction evidence="1 7">
        <text>Cleavage of hydrophobic, N-terminal signal or leader sequences from secreted and periplasmic proteins.</text>
        <dbReference type="EC" id="3.4.21.89"/>
    </reaction>
</comment>
<dbReference type="PANTHER" id="PTHR43390:SF1">
    <property type="entry name" value="CHLOROPLAST PROCESSING PEPTIDASE"/>
    <property type="match status" value="1"/>
</dbReference>
<accession>A0A4R6PWN3</accession>
<evidence type="ECO:0000313" key="10">
    <source>
        <dbReference type="Proteomes" id="UP000295500"/>
    </source>
</evidence>
<dbReference type="EMBL" id="SNXO01000060">
    <property type="protein sequence ID" value="TDP45915.1"/>
    <property type="molecule type" value="Genomic_DNA"/>
</dbReference>
<keyword evidence="10" id="KW-1185">Reference proteome</keyword>
<feature type="active site" evidence="6">
    <location>
        <position position="78"/>
    </location>
</feature>
<evidence type="ECO:0000256" key="5">
    <source>
        <dbReference type="ARBA" id="ARBA00022801"/>
    </source>
</evidence>
<dbReference type="GO" id="GO:0004252">
    <property type="term" value="F:serine-type endopeptidase activity"/>
    <property type="evidence" value="ECO:0007669"/>
    <property type="project" value="InterPro"/>
</dbReference>
<protein>
    <recommendedName>
        <fullName evidence="4 7">Signal peptidase I</fullName>
        <ecNumber evidence="4 7">3.4.21.89</ecNumber>
    </recommendedName>
</protein>
<evidence type="ECO:0000256" key="6">
    <source>
        <dbReference type="PIRSR" id="PIRSR600223-1"/>
    </source>
</evidence>
<dbReference type="PANTHER" id="PTHR43390">
    <property type="entry name" value="SIGNAL PEPTIDASE I"/>
    <property type="match status" value="1"/>
</dbReference>
<name>A0A4R6PWN3_9FIRM</name>
<evidence type="ECO:0000256" key="4">
    <source>
        <dbReference type="ARBA" id="ARBA00013208"/>
    </source>
</evidence>
<dbReference type="NCBIfam" id="TIGR02227">
    <property type="entry name" value="sigpep_I_bact"/>
    <property type="match status" value="1"/>
</dbReference>
<dbReference type="AlphaFoldDB" id="A0A4R6PWN3"/>
<evidence type="ECO:0000313" key="9">
    <source>
        <dbReference type="EMBL" id="TDP45915.1"/>
    </source>
</evidence>
<dbReference type="InterPro" id="IPR019757">
    <property type="entry name" value="Pept_S26A_signal_pept_1_Lys-AS"/>
</dbReference>
<proteinExistence type="inferred from homology"/>
<dbReference type="InterPro" id="IPR019758">
    <property type="entry name" value="Pept_S26A_signal_pept_1_CS"/>
</dbReference>
<evidence type="ECO:0000256" key="1">
    <source>
        <dbReference type="ARBA" id="ARBA00000677"/>
    </source>
</evidence>
<dbReference type="OrthoDB" id="9802919at2"/>
<evidence type="ECO:0000256" key="2">
    <source>
        <dbReference type="ARBA" id="ARBA00004401"/>
    </source>
</evidence>
<dbReference type="EC" id="3.4.21.89" evidence="4 7"/>
<dbReference type="Pfam" id="PF10502">
    <property type="entry name" value="Peptidase_S26"/>
    <property type="match status" value="1"/>
</dbReference>
<comment type="subcellular location">
    <subcellularLocation>
        <location evidence="2">Cell membrane</location>
        <topology evidence="2">Single-pass type II membrane protein</topology>
    </subcellularLocation>
    <subcellularLocation>
        <location evidence="7">Membrane</location>
        <topology evidence="7">Single-pass type II membrane protein</topology>
    </subcellularLocation>
</comment>
<dbReference type="InterPro" id="IPR019533">
    <property type="entry name" value="Peptidase_S26"/>
</dbReference>
<dbReference type="Gene3D" id="2.10.109.10">
    <property type="entry name" value="Umud Fragment, subunit A"/>
    <property type="match status" value="1"/>
</dbReference>
<dbReference type="PROSITE" id="PS00761">
    <property type="entry name" value="SPASE_I_3"/>
    <property type="match status" value="1"/>
</dbReference>
<dbReference type="InterPro" id="IPR036286">
    <property type="entry name" value="LexA/Signal_pep-like_sf"/>
</dbReference>
<reference evidence="9 10" key="1">
    <citation type="submission" date="2019-03" db="EMBL/GenBank/DDBJ databases">
        <title>Genomic Encyclopedia of Type Strains, Phase IV (KMG-IV): sequencing the most valuable type-strain genomes for metagenomic binning, comparative biology and taxonomic classification.</title>
        <authorList>
            <person name="Goeker M."/>
        </authorList>
    </citation>
    <scope>NUCLEOTIDE SEQUENCE [LARGE SCALE GENOMIC DNA]</scope>
    <source>
        <strain evidence="9 10">DSM 28287</strain>
    </source>
</reference>
<evidence type="ECO:0000259" key="8">
    <source>
        <dbReference type="Pfam" id="PF10502"/>
    </source>
</evidence>
<dbReference type="PRINTS" id="PR00727">
    <property type="entry name" value="LEADERPTASE"/>
</dbReference>
<feature type="active site" evidence="6">
    <location>
        <position position="31"/>
    </location>
</feature>
<organism evidence="9 10">
    <name type="scientific">Aminicella lysinilytica</name>
    <dbReference type="NCBI Taxonomy" id="433323"/>
    <lineage>
        <taxon>Bacteria</taxon>
        <taxon>Bacillati</taxon>
        <taxon>Bacillota</taxon>
        <taxon>Clostridia</taxon>
        <taxon>Peptostreptococcales</taxon>
        <taxon>Anaerovoracaceae</taxon>
        <taxon>Aminicella</taxon>
    </lineage>
</organism>
<dbReference type="CDD" id="cd06530">
    <property type="entry name" value="S26_SPase_I"/>
    <property type="match status" value="1"/>
</dbReference>
<dbReference type="GO" id="GO:0006465">
    <property type="term" value="P:signal peptide processing"/>
    <property type="evidence" value="ECO:0007669"/>
    <property type="project" value="InterPro"/>
</dbReference>
<gene>
    <name evidence="9" type="ORF">EV211_1605</name>
</gene>
<dbReference type="GO" id="GO:0009003">
    <property type="term" value="F:signal peptidase activity"/>
    <property type="evidence" value="ECO:0007669"/>
    <property type="project" value="UniProtKB-EC"/>
</dbReference>
<evidence type="ECO:0000256" key="7">
    <source>
        <dbReference type="RuleBase" id="RU362042"/>
    </source>
</evidence>
<comment type="caution">
    <text evidence="9">The sequence shown here is derived from an EMBL/GenBank/DDBJ whole genome shotgun (WGS) entry which is preliminary data.</text>
</comment>
<dbReference type="InterPro" id="IPR000223">
    <property type="entry name" value="Pept_S26A_signal_pept_1"/>
</dbReference>
<dbReference type="Proteomes" id="UP000295500">
    <property type="component" value="Unassembled WGS sequence"/>
</dbReference>
<keyword evidence="7" id="KW-0645">Protease</keyword>
<evidence type="ECO:0000256" key="3">
    <source>
        <dbReference type="ARBA" id="ARBA00009370"/>
    </source>
</evidence>
<keyword evidence="5 7" id="KW-0378">Hydrolase</keyword>
<comment type="similarity">
    <text evidence="3 7">Belongs to the peptidase S26 family.</text>
</comment>
<dbReference type="SUPFAM" id="SSF51306">
    <property type="entry name" value="LexA/Signal peptidase"/>
    <property type="match status" value="1"/>
</dbReference>
<sequence length="171" mass="19294">MKEIVKDVTVAFVIVFIIMQFYEPTRVFGISMQPNFHEKDYLLLSKEAYAKSSPKRGDVVVFQSSLVSFKGDKELLIKRVIGLPGDKVVIKNGDVYVNGKQQSDYYTEDRYTAGDISVTVPEGEYFCMGDNRQHSTDSRFSSVGCVSSSLIKGKVIFRFYPFNKAGKIKSI</sequence>